<sequence length="42" mass="4749">MSQKLKVVTIGGGSSYTPELLEGFIKRYHELPVSELWLVDVE</sequence>
<protein>
    <submittedName>
        <fullName evidence="2">6-phospho-beta-glucosidase</fullName>
    </submittedName>
</protein>
<dbReference type="GO" id="GO:0004553">
    <property type="term" value="F:hydrolase activity, hydrolyzing O-glycosyl compounds"/>
    <property type="evidence" value="ECO:0007669"/>
    <property type="project" value="InterPro"/>
</dbReference>
<dbReference type="Pfam" id="PF02056">
    <property type="entry name" value="Glyco_hydro_4"/>
    <property type="match status" value="1"/>
</dbReference>
<gene>
    <name evidence="2" type="ORF">GQA06_31395</name>
</gene>
<evidence type="ECO:0000313" key="3">
    <source>
        <dbReference type="Proteomes" id="UP000430387"/>
    </source>
</evidence>
<dbReference type="Gene3D" id="3.40.50.720">
    <property type="entry name" value="NAD(P)-binding Rossmann-like Domain"/>
    <property type="match status" value="1"/>
</dbReference>
<evidence type="ECO:0000256" key="1">
    <source>
        <dbReference type="ARBA" id="ARBA00023027"/>
    </source>
</evidence>
<dbReference type="InterPro" id="IPR036291">
    <property type="entry name" value="NAD(P)-bd_dom_sf"/>
</dbReference>
<reference evidence="2 3" key="1">
    <citation type="submission" date="2019-12" db="EMBL/GenBank/DDBJ databases">
        <title>Enteriobacteria Tanzani isolates_8377-8380.</title>
        <authorList>
            <person name="Subbiah M."/>
            <person name="Call D."/>
        </authorList>
    </citation>
    <scope>NUCLEOTIDE SEQUENCE [LARGE SCALE GENOMIC DNA]</scope>
    <source>
        <strain evidence="2 3">8380wG1</strain>
    </source>
</reference>
<proteinExistence type="predicted"/>
<dbReference type="GO" id="GO:0005975">
    <property type="term" value="P:carbohydrate metabolic process"/>
    <property type="evidence" value="ECO:0007669"/>
    <property type="project" value="InterPro"/>
</dbReference>
<keyword evidence="1" id="KW-0520">NAD</keyword>
<dbReference type="PANTHER" id="PTHR32092">
    <property type="entry name" value="6-PHOSPHO-BETA-GLUCOSIDASE-RELATED"/>
    <property type="match status" value="1"/>
</dbReference>
<dbReference type="SUPFAM" id="SSF51735">
    <property type="entry name" value="NAD(P)-binding Rossmann-fold domains"/>
    <property type="match status" value="1"/>
</dbReference>
<comment type="caution">
    <text evidence="2">The sequence shown here is derived from an EMBL/GenBank/DDBJ whole genome shotgun (WGS) entry which is preliminary data.</text>
</comment>
<dbReference type="AlphaFoldDB" id="A0A6D0INL2"/>
<dbReference type="Proteomes" id="UP000430387">
    <property type="component" value="Unassembled WGS sequence"/>
</dbReference>
<name>A0A6D0INL2_ECOLX</name>
<dbReference type="InterPro" id="IPR001088">
    <property type="entry name" value="Glyco_hydro_4"/>
</dbReference>
<dbReference type="PANTHER" id="PTHR32092:SF5">
    <property type="entry name" value="6-PHOSPHO-BETA-GLUCOSIDASE"/>
    <property type="match status" value="1"/>
</dbReference>
<organism evidence="2 3">
    <name type="scientific">Escherichia coli</name>
    <dbReference type="NCBI Taxonomy" id="562"/>
    <lineage>
        <taxon>Bacteria</taxon>
        <taxon>Pseudomonadati</taxon>
        <taxon>Pseudomonadota</taxon>
        <taxon>Gammaproteobacteria</taxon>
        <taxon>Enterobacterales</taxon>
        <taxon>Enterobacteriaceae</taxon>
        <taxon>Escherichia</taxon>
    </lineage>
</organism>
<feature type="non-terminal residue" evidence="2">
    <location>
        <position position="42"/>
    </location>
</feature>
<evidence type="ECO:0000313" key="2">
    <source>
        <dbReference type="EMBL" id="MWR18282.1"/>
    </source>
</evidence>
<accession>A0A6D0INL2</accession>
<dbReference type="EMBL" id="WTQJ01002408">
    <property type="protein sequence ID" value="MWR18282.1"/>
    <property type="molecule type" value="Genomic_DNA"/>
</dbReference>